<dbReference type="Pfam" id="PF00676">
    <property type="entry name" value="E1_dh"/>
    <property type="match status" value="1"/>
</dbReference>
<comment type="similarity">
    <text evidence="4">Belongs to the BCKDHA family.</text>
</comment>
<dbReference type="AlphaFoldDB" id="D1CAN3"/>
<organism evidence="6 7">
    <name type="scientific">Sphaerobacter thermophilus (strain ATCC 49802 / DSM 20745 / KCCM 41009 / NCIMB 13125 / S 6022)</name>
    <dbReference type="NCBI Taxonomy" id="479434"/>
    <lineage>
        <taxon>Bacteria</taxon>
        <taxon>Pseudomonadati</taxon>
        <taxon>Thermomicrobiota</taxon>
        <taxon>Thermomicrobia</taxon>
        <taxon>Sphaerobacterales</taxon>
        <taxon>Sphaerobacterineae</taxon>
        <taxon>Sphaerobacteraceae</taxon>
        <taxon>Sphaerobacter</taxon>
    </lineage>
</organism>
<feature type="domain" description="Dehydrogenase E1 component" evidence="5">
    <location>
        <begin position="31"/>
        <end position="330"/>
    </location>
</feature>
<comment type="cofactor">
    <cofactor evidence="1 4">
        <name>thiamine diphosphate</name>
        <dbReference type="ChEBI" id="CHEBI:58937"/>
    </cofactor>
</comment>
<reference evidence="7" key="1">
    <citation type="submission" date="2009-11" db="EMBL/GenBank/DDBJ databases">
        <title>The complete chromosome 2 of Sphaerobacter thermophilus DSM 20745.</title>
        <authorList>
            <person name="Lucas S."/>
            <person name="Copeland A."/>
            <person name="Lapidus A."/>
            <person name="Glavina del Rio T."/>
            <person name="Dalin E."/>
            <person name="Tice H."/>
            <person name="Bruce D."/>
            <person name="Goodwin L."/>
            <person name="Pitluck S."/>
            <person name="Kyrpides N."/>
            <person name="Mavromatis K."/>
            <person name="Ivanova N."/>
            <person name="Mikhailova N."/>
            <person name="LaButti K.M."/>
            <person name="Clum A."/>
            <person name="Sun H.I."/>
            <person name="Brettin T."/>
            <person name="Detter J.C."/>
            <person name="Han C."/>
            <person name="Larimer F."/>
            <person name="Land M."/>
            <person name="Hauser L."/>
            <person name="Markowitz V."/>
            <person name="Cheng J.F."/>
            <person name="Hugenholtz P."/>
            <person name="Woyke T."/>
            <person name="Wu D."/>
            <person name="Steenblock K."/>
            <person name="Schneider S."/>
            <person name="Pukall R."/>
            <person name="Goeker M."/>
            <person name="Klenk H.P."/>
            <person name="Eisen J.A."/>
        </authorList>
    </citation>
    <scope>NUCLEOTIDE SEQUENCE [LARGE SCALE GENOMIC DNA]</scope>
    <source>
        <strain evidence="7">ATCC 49802 / DSM 20745 / S 6022</strain>
    </source>
</reference>
<dbReference type="GO" id="GO:0009083">
    <property type="term" value="P:branched-chain amino acid catabolic process"/>
    <property type="evidence" value="ECO:0007669"/>
    <property type="project" value="TreeGrafter"/>
</dbReference>
<evidence type="ECO:0000256" key="1">
    <source>
        <dbReference type="ARBA" id="ARBA00001964"/>
    </source>
</evidence>
<comment type="function">
    <text evidence="4">The branched-chain alpha-keto dehydrogenase complex catalyzes the overall conversion of alpha-keto acids to acyl-CoA and CO(2). It contains multiple copies of three enzymatic components: branched-chain alpha-keto acid decarboxylase (E1), lipoamide acyltransferase (E2) and lipoamide dehydrogenase (E3).</text>
</comment>
<keyword evidence="7" id="KW-1185">Reference proteome</keyword>
<name>D1CAN3_SPHTD</name>
<dbReference type="Gene3D" id="3.40.50.970">
    <property type="match status" value="1"/>
</dbReference>
<dbReference type="PANTHER" id="PTHR43380:SF1">
    <property type="entry name" value="2-OXOISOVALERATE DEHYDROGENASE SUBUNIT ALPHA, MITOCHONDRIAL"/>
    <property type="match status" value="1"/>
</dbReference>
<dbReference type="KEGG" id="sti:Sthe_3477"/>
<evidence type="ECO:0000313" key="7">
    <source>
        <dbReference type="Proteomes" id="UP000002027"/>
    </source>
</evidence>
<evidence type="ECO:0000259" key="5">
    <source>
        <dbReference type="Pfam" id="PF00676"/>
    </source>
</evidence>
<evidence type="ECO:0000256" key="3">
    <source>
        <dbReference type="ARBA" id="ARBA00023052"/>
    </source>
</evidence>
<dbReference type="SUPFAM" id="SSF52518">
    <property type="entry name" value="Thiamin diphosphate-binding fold (THDP-binding)"/>
    <property type="match status" value="1"/>
</dbReference>
<protein>
    <recommendedName>
        <fullName evidence="4">2-oxoisovalerate dehydrogenase subunit alpha</fullName>
        <ecNumber evidence="4">1.2.4.4</ecNumber>
    </recommendedName>
    <alternativeName>
        <fullName evidence="4">Branched-chain alpha-keto acid dehydrogenase E1 component alpha chain</fullName>
    </alternativeName>
</protein>
<dbReference type="InterPro" id="IPR029061">
    <property type="entry name" value="THDP-binding"/>
</dbReference>
<dbReference type="eggNOG" id="COG1071">
    <property type="taxonomic scope" value="Bacteria"/>
</dbReference>
<evidence type="ECO:0000313" key="6">
    <source>
        <dbReference type="EMBL" id="ACZ40876.1"/>
    </source>
</evidence>
<dbReference type="EC" id="1.2.4.4" evidence="4"/>
<keyword evidence="2 4" id="KW-0560">Oxidoreductase</keyword>
<dbReference type="FunCoup" id="D1CAN3">
    <property type="interactions" value="244"/>
</dbReference>
<sequence length="340" mass="37075">MKQFDSGGVGIETMATAPKGLTESDLVRMYEYMVLARSLDERMWLLNRAGQAPFVISCQGHEAAQVGAAFALQPGKDVLVPYYRDLAMVLYFGLTPRDLMLSLLARKEDPTSAGRQMPGHYGSRKHNIITGSSPVATQVLHATGIALAAKYRREDTVAWTCVGEGGTSQGDFHEALNFASIHRLPVVFFVENNGYAISVPQRKQMAIENVADRAAGYGMPGVTVDGGDPVAVYTVAKEAVDRARAGGGPTLIEAKVQRLTAHSSDDDDRTYRDPEELKAERAKDPIVRFRTALMEQGVLTEEQDAAIRARIKAQIDDATDFAEQAPYPDPAELMLHVYGS</sequence>
<comment type="catalytic activity">
    <reaction evidence="4">
        <text>N(6)-[(R)-lipoyl]-L-lysyl-[protein] + 3-methyl-2-oxobutanoate + H(+) = N(6)-[(R)-S(8)-2-methylpropanoyldihydrolipoyl]-L-lysyl-[protein] + CO2</text>
        <dbReference type="Rhea" id="RHEA:13457"/>
        <dbReference type="Rhea" id="RHEA-COMP:10474"/>
        <dbReference type="Rhea" id="RHEA-COMP:10497"/>
        <dbReference type="ChEBI" id="CHEBI:11851"/>
        <dbReference type="ChEBI" id="CHEBI:15378"/>
        <dbReference type="ChEBI" id="CHEBI:16526"/>
        <dbReference type="ChEBI" id="CHEBI:83099"/>
        <dbReference type="ChEBI" id="CHEBI:83142"/>
        <dbReference type="EC" id="1.2.4.4"/>
    </reaction>
</comment>
<keyword evidence="3 4" id="KW-0786">Thiamine pyrophosphate</keyword>
<accession>D1CAN3</accession>
<dbReference type="Proteomes" id="UP000002027">
    <property type="component" value="Chromosome 2"/>
</dbReference>
<dbReference type="RefSeq" id="WP_012873911.1">
    <property type="nucleotide sequence ID" value="NC_013524.1"/>
</dbReference>
<evidence type="ECO:0000256" key="2">
    <source>
        <dbReference type="ARBA" id="ARBA00023002"/>
    </source>
</evidence>
<proteinExistence type="inferred from homology"/>
<dbReference type="InterPro" id="IPR001017">
    <property type="entry name" value="DH_E1"/>
</dbReference>
<gene>
    <name evidence="6" type="ordered locus">Sthe_3477</name>
</gene>
<dbReference type="InterPro" id="IPR050771">
    <property type="entry name" value="Alpha-ketoacid_DH_E1_comp"/>
</dbReference>
<dbReference type="PANTHER" id="PTHR43380">
    <property type="entry name" value="2-OXOISOVALERATE DEHYDROGENASE SUBUNIT ALPHA, MITOCHONDRIAL"/>
    <property type="match status" value="1"/>
</dbReference>
<reference evidence="6 7" key="2">
    <citation type="journal article" date="2010" name="Stand. Genomic Sci.">
        <title>Complete genome sequence of Desulfohalobium retbaense type strain (HR(100)).</title>
        <authorList>
            <person name="Spring S."/>
            <person name="Nolan M."/>
            <person name="Lapidus A."/>
            <person name="Glavina Del Rio T."/>
            <person name="Copeland A."/>
            <person name="Tice H."/>
            <person name="Cheng J.F."/>
            <person name="Lucas S."/>
            <person name="Land M."/>
            <person name="Chen F."/>
            <person name="Bruce D."/>
            <person name="Goodwin L."/>
            <person name="Pitluck S."/>
            <person name="Ivanova N."/>
            <person name="Mavromatis K."/>
            <person name="Mikhailova N."/>
            <person name="Pati A."/>
            <person name="Chen A."/>
            <person name="Palaniappan K."/>
            <person name="Hauser L."/>
            <person name="Chang Y.J."/>
            <person name="Jeffries C.D."/>
            <person name="Munk C."/>
            <person name="Kiss H."/>
            <person name="Chain P."/>
            <person name="Han C."/>
            <person name="Brettin T."/>
            <person name="Detter J.C."/>
            <person name="Schuler E."/>
            <person name="Goker M."/>
            <person name="Rohde M."/>
            <person name="Bristow J."/>
            <person name="Eisen J.A."/>
            <person name="Markowitz V."/>
            <person name="Hugenholtz P."/>
            <person name="Kyrpides N.C."/>
            <person name="Klenk H.P."/>
        </authorList>
    </citation>
    <scope>NUCLEOTIDE SEQUENCE [LARGE SCALE GENOMIC DNA]</scope>
    <source>
        <strain evidence="7">ATCC 49802 / DSM 20745 / S 6022</strain>
    </source>
</reference>
<evidence type="ECO:0000256" key="4">
    <source>
        <dbReference type="RuleBase" id="RU365014"/>
    </source>
</evidence>
<dbReference type="GO" id="GO:0003863">
    <property type="term" value="F:branched-chain 2-oxo acid dehydrogenase activity"/>
    <property type="evidence" value="ECO:0007669"/>
    <property type="project" value="UniProtKB-EC"/>
</dbReference>
<dbReference type="HOGENOM" id="CLU_029393_1_0_0"/>
<dbReference type="STRING" id="479434.Sthe_3477"/>
<dbReference type="InParanoid" id="D1CAN3"/>
<dbReference type="CDD" id="cd02000">
    <property type="entry name" value="TPP_E1_PDC_ADC_BCADC"/>
    <property type="match status" value="1"/>
</dbReference>
<dbReference type="EMBL" id="CP001824">
    <property type="protein sequence ID" value="ACZ40876.1"/>
    <property type="molecule type" value="Genomic_DNA"/>
</dbReference>